<dbReference type="GO" id="GO:0055085">
    <property type="term" value="P:transmembrane transport"/>
    <property type="evidence" value="ECO:0007669"/>
    <property type="project" value="InterPro"/>
</dbReference>
<feature type="transmembrane region" description="Helical" evidence="7">
    <location>
        <begin position="236"/>
        <end position="256"/>
    </location>
</feature>
<dbReference type="InterPro" id="IPR035906">
    <property type="entry name" value="MetI-like_sf"/>
</dbReference>
<dbReference type="SUPFAM" id="SSF161098">
    <property type="entry name" value="MetI-like"/>
    <property type="match status" value="1"/>
</dbReference>
<dbReference type="EMBL" id="QDAG01000003">
    <property type="protein sequence ID" value="KAE8129299.1"/>
    <property type="molecule type" value="Genomic_DNA"/>
</dbReference>
<dbReference type="CDD" id="cd06261">
    <property type="entry name" value="TM_PBP2"/>
    <property type="match status" value="1"/>
</dbReference>
<evidence type="ECO:0000256" key="6">
    <source>
        <dbReference type="ARBA" id="ARBA00023136"/>
    </source>
</evidence>
<dbReference type="PANTHER" id="PTHR30151:SF0">
    <property type="entry name" value="ABC TRANSPORTER PERMEASE PROTEIN MJ0413-RELATED"/>
    <property type="match status" value="1"/>
</dbReference>
<evidence type="ECO:0000313" key="9">
    <source>
        <dbReference type="EMBL" id="KAE8129299.1"/>
    </source>
</evidence>
<protein>
    <submittedName>
        <fullName evidence="9">ABC transporter permease</fullName>
    </submittedName>
</protein>
<evidence type="ECO:0000259" key="8">
    <source>
        <dbReference type="PROSITE" id="PS50928"/>
    </source>
</evidence>
<organism evidence="9 10">
    <name type="scientific">Bifidobacterium tibiigranuli</name>
    <dbReference type="NCBI Taxonomy" id="2172043"/>
    <lineage>
        <taxon>Bacteria</taxon>
        <taxon>Bacillati</taxon>
        <taxon>Actinomycetota</taxon>
        <taxon>Actinomycetes</taxon>
        <taxon>Bifidobacteriales</taxon>
        <taxon>Bifidobacteriaceae</taxon>
        <taxon>Bifidobacterium</taxon>
    </lineage>
</organism>
<gene>
    <name evidence="9" type="ORF">DDE84_03810</name>
</gene>
<proteinExistence type="inferred from homology"/>
<feature type="transmembrane region" description="Helical" evidence="7">
    <location>
        <begin position="114"/>
        <end position="133"/>
    </location>
</feature>
<evidence type="ECO:0000256" key="2">
    <source>
        <dbReference type="ARBA" id="ARBA00022448"/>
    </source>
</evidence>
<evidence type="ECO:0000256" key="1">
    <source>
        <dbReference type="ARBA" id="ARBA00004651"/>
    </source>
</evidence>
<dbReference type="PROSITE" id="PS50928">
    <property type="entry name" value="ABC_TM1"/>
    <property type="match status" value="1"/>
</dbReference>
<keyword evidence="6 7" id="KW-0472">Membrane</keyword>
<dbReference type="OrthoDB" id="9796361at2"/>
<evidence type="ECO:0000256" key="5">
    <source>
        <dbReference type="ARBA" id="ARBA00022989"/>
    </source>
</evidence>
<comment type="caution">
    <text evidence="9">The sequence shown here is derived from an EMBL/GenBank/DDBJ whole genome shotgun (WGS) entry which is preliminary data.</text>
</comment>
<name>A0A5N6S482_9BIFI</name>
<dbReference type="InterPro" id="IPR000515">
    <property type="entry name" value="MetI-like"/>
</dbReference>
<accession>A0A5N6S482</accession>
<dbReference type="Pfam" id="PF00528">
    <property type="entry name" value="BPD_transp_1"/>
    <property type="match status" value="1"/>
</dbReference>
<feature type="transmembrane region" description="Helical" evidence="7">
    <location>
        <begin position="57"/>
        <end position="77"/>
    </location>
</feature>
<dbReference type="GO" id="GO:0005886">
    <property type="term" value="C:plasma membrane"/>
    <property type="evidence" value="ECO:0007669"/>
    <property type="project" value="UniProtKB-SubCell"/>
</dbReference>
<evidence type="ECO:0000256" key="3">
    <source>
        <dbReference type="ARBA" id="ARBA00022475"/>
    </source>
</evidence>
<keyword evidence="3" id="KW-1003">Cell membrane</keyword>
<evidence type="ECO:0000256" key="4">
    <source>
        <dbReference type="ARBA" id="ARBA00022692"/>
    </source>
</evidence>
<keyword evidence="5 7" id="KW-1133">Transmembrane helix</keyword>
<feature type="transmembrane region" description="Helical" evidence="7">
    <location>
        <begin position="84"/>
        <end position="102"/>
    </location>
</feature>
<dbReference type="Proteomes" id="UP000325415">
    <property type="component" value="Unassembled WGS sequence"/>
</dbReference>
<feature type="transmembrane region" description="Helical" evidence="7">
    <location>
        <begin position="203"/>
        <end position="224"/>
    </location>
</feature>
<keyword evidence="4 7" id="KW-0812">Transmembrane</keyword>
<dbReference type="Gene3D" id="1.10.3720.10">
    <property type="entry name" value="MetI-like"/>
    <property type="match status" value="1"/>
</dbReference>
<comment type="subcellular location">
    <subcellularLocation>
        <location evidence="1 7">Cell membrane</location>
        <topology evidence="1 7">Multi-pass membrane protein</topology>
    </subcellularLocation>
</comment>
<reference evidence="9 10" key="1">
    <citation type="submission" date="2018-04" db="EMBL/GenBank/DDBJ databases">
        <authorList>
            <person name="Eckel V.P."/>
            <person name="Vogel R.F."/>
        </authorList>
    </citation>
    <scope>NUCLEOTIDE SEQUENCE [LARGE SCALE GENOMIC DNA]</scope>
    <source>
        <strain evidence="10">TMW 2.1764</strain>
    </source>
</reference>
<feature type="transmembrane region" description="Helical" evidence="7">
    <location>
        <begin position="20"/>
        <end position="45"/>
    </location>
</feature>
<evidence type="ECO:0000313" key="10">
    <source>
        <dbReference type="Proteomes" id="UP000325415"/>
    </source>
</evidence>
<sequence length="266" mass="28801">MTLGHRLREAFTPKASIGKVPTVLLGVAAFVLILAVWSLLSYGGFVDPLFLPSPAKTWASAVTMFSGGFVVDIWATVYRVMGGFIIAAVIGVPLGVLVGAYAPVSAFLSPLFSFLRYMPASAFIPLFIFWIGLDEKEKMAIIILGSLPQIVLMVANNIASVDRSLIEASYTLGTTRASVLWKIIFHKTLPDIVDTLRIVLGWAWTYVIVAELVGASSGIGYTILQAQRTVLVGKIFVGILTLGIIGLIVDNVLVWASKALFPWREE</sequence>
<feature type="transmembrane region" description="Helical" evidence="7">
    <location>
        <begin position="140"/>
        <end position="159"/>
    </location>
</feature>
<dbReference type="AlphaFoldDB" id="A0A5N6S482"/>
<comment type="similarity">
    <text evidence="7">Belongs to the binding-protein-dependent transport system permease family.</text>
</comment>
<evidence type="ECO:0000256" key="7">
    <source>
        <dbReference type="RuleBase" id="RU363032"/>
    </source>
</evidence>
<keyword evidence="10" id="KW-1185">Reference proteome</keyword>
<dbReference type="PANTHER" id="PTHR30151">
    <property type="entry name" value="ALKANE SULFONATE ABC TRANSPORTER-RELATED, MEMBRANE SUBUNIT"/>
    <property type="match status" value="1"/>
</dbReference>
<feature type="domain" description="ABC transmembrane type-1" evidence="8">
    <location>
        <begin position="73"/>
        <end position="253"/>
    </location>
</feature>
<keyword evidence="2 7" id="KW-0813">Transport</keyword>